<comment type="caution">
    <text evidence="1">The sequence shown here is derived from an EMBL/GenBank/DDBJ whole genome shotgun (WGS) entry which is preliminary data.</text>
</comment>
<organism evidence="1 2">
    <name type="scientific">Citrus sinensis</name>
    <name type="common">Sweet orange</name>
    <name type="synonym">Citrus aurantium var. sinensis</name>
    <dbReference type="NCBI Taxonomy" id="2711"/>
    <lineage>
        <taxon>Eukaryota</taxon>
        <taxon>Viridiplantae</taxon>
        <taxon>Streptophyta</taxon>
        <taxon>Embryophyta</taxon>
        <taxon>Tracheophyta</taxon>
        <taxon>Spermatophyta</taxon>
        <taxon>Magnoliopsida</taxon>
        <taxon>eudicotyledons</taxon>
        <taxon>Gunneridae</taxon>
        <taxon>Pentapetalae</taxon>
        <taxon>rosids</taxon>
        <taxon>malvids</taxon>
        <taxon>Sapindales</taxon>
        <taxon>Rutaceae</taxon>
        <taxon>Aurantioideae</taxon>
        <taxon>Citrus</taxon>
    </lineage>
</organism>
<name>A0ACB8M9I8_CITSI</name>
<evidence type="ECO:0000313" key="1">
    <source>
        <dbReference type="EMBL" id="KAH9782444.1"/>
    </source>
</evidence>
<proteinExistence type="predicted"/>
<accession>A0ACB8M9I8</accession>
<evidence type="ECO:0000313" key="2">
    <source>
        <dbReference type="Proteomes" id="UP000829398"/>
    </source>
</evidence>
<sequence>MVEGETSRIGERSTETISGDTSSGRRDLSNRYSTPVIGGQKIDVEKFDGKINFGMWRREVMDALIQIDLDVVLKNKRHLYDEEIWDRMNEKACGQIRSCLTKEVKYFVKDEECTMTLWHTLEEKYLLKSPENRLHAMSQVYVFRMKPGVSTHDHAQDLKMSRDWVMEKQKKRGGKNSRSKSRSRNIARDECAFCHKKGYWRKDCPKAQKRDGKKPAAVNMARKDEDSDYSLSKKKRVKFGTANHDTREILEYVHSDVWGPTKTASIGRSHYFVTFIDDFSRRVWVYTMRAKDEILEIFVKWKKLVETQTGRKIKVLRYDNEGEYTSDQFSQVCQNEGIKRHFTVRHTPQQNGVAERMNCTLLEKVRCMLSNAGLDKKFWAEAVSYASHLVNRLPSVTIGAYYHVKDGKLDLRARKAIFVGFKGGVKGFKLWDLEDKKFVCSRDVIFDEASMMKALSSQQVENKTKEVLQRVEFDATPYAPVSSTSNKGTTMEVTPRVEEEARLVAKSFAQKEGIDYNEVFSPVVKHTSICILLALVAEYELELAQLDVKTAFLHGDLEEEIYMIQPYGFKVAGKENHVCRRLLDGAFIYLLLYVDDMLIASKNRDEIERLKKQLASEFEMKDLGDAQRILGMKIRKDKKNESIWLTQESYLKKVLERFDIDDKTKPVCTPLAPHFKLSSSSCPRSQEERDYMARVPYASVVGSLMYAMVCTRPDISQAVSIVSRYMHNPGKNQWLVVKWILRYLYGTIDVGLLFKKDYGQQCVGYCDSNFAGDLDKRRSTTGYVFTLGGGPVSWRSILQSTIGLSTTEAEYMATTETVKEAFWLKGFLGDLGTLFDKLASTDFLNFVRQLGGGVDSELKRWEKKLKMIQAVLHDAEEKELVDEAVKLWLDDLRDLAYDAEDILDEFGTQALKRRLMADDPDQPTSSRVRNIFPPACFSCFSPSTIEFNSSMRSKIESISGRLEELFKQRIELGLQLAPGGTSSTAAAQRRPASSSVPTERAVYGRDDDKAKILEMVLADEPSAANFRVIPIVGMAGVGKTTLAREVYNDKAIVDYKFDLKAWVCVSDNFDVLRISRALLESITSKACHANTLNEVQVQLQEVVDGKKFLIVLDDVWNEDYSLWEDLKAPFLAAAPYSQIILTTRLWHVALTMGPTQYYNLKLLADDDCWSLFMKHAFEGRDINALQISALFRKKVIKKCGGLPLAAKTLGGLLRSKRDDAWEDILNSKIWDLPHQRAILPVLRLSYHHLPSHLKKCFAYCAIFPKDYEFEEKELVFLWMAEGIIRQSKNNKQLEDWGSECFHDLVSRSIFQQSSVDSSKFVIHDLVHDLAQLISGETIFRLEEAGNLSRTRKRVRHTSYPRGDYDNKNKFQAFNGVEHLRTFLPVVIRGGPDTSYISDMVLCELLPRFKKLRVLSLEGYYITRLPNSITNLRLLTYLNLSGTKIRFLPESTSSLLNLEILILRGCSRLIKLPSKMRKLINLHHLDIRGAKKLDNMPLGMKELKNLQTLSNFIVGKSGSMSGLKDLKDLKFLREALCISGLENIKNSQDAREAVLSEKQDLEVLSLEWGSQFNNSRDEVAEENALDMLQPHKRIKVLTIRQYGGKRFPSWIGDPLFSKMEVLKLENCENCISLPSLGSLGSLKDLTIRGMMNLRTIGSETNRDGCSAPFQSLEILHLENLPEWVRWETASVTENEHVGMFPHLHELSIVGCPRLSGKWPELLPSLEKLVVSKCPELVVSVSDFPMLCRFEIDGCKGLVCGSTPIDSNFMKCMTISNSSLEIDGCRGMVYNNGPGDSVTISNILEFGKQLKGGFEGVESLVIGDSIEIKSWWQRSHFRYMKPVEGLHVLTHPEEVSVEENCTSLVSFPELKFHPNILRSLKIENSKALKSLPGEMMGNNAQLETLYIGNCDSLTFIARGKLPSSLKRLKIRSCKNLQLLVDDEEGASSSSSSSSPVTLKLLVIYSCPELTRLSSGIQLLKALEELRISKCQKLESIPAGLHNLQRIWIDDCEKLEALPSDMHKLNSLRRFSISACPSIVSFPEEGFPTNLAFLRIGVNMKKLTEAVIQWGLHRLTSLARLWISECDEEMGMMLPTSLSWLILHRCWKLKCLSSMGFQSLTSLKYLWIDNCPSLASFPEAGLPSSLLRLKIDGCQMLRKECKRGKGKEWSKIANIPCVEMDGKFIHDPDSE</sequence>
<reference evidence="2" key="1">
    <citation type="journal article" date="2023" name="Hortic. Res.">
        <title>A chromosome-level phased genome enabling allele-level studies in sweet orange: a case study on citrus Huanglongbing tolerance.</title>
        <authorList>
            <person name="Wu B."/>
            <person name="Yu Q."/>
            <person name="Deng Z."/>
            <person name="Duan Y."/>
            <person name="Luo F."/>
            <person name="Gmitter F. Jr."/>
        </authorList>
    </citation>
    <scope>NUCLEOTIDE SEQUENCE [LARGE SCALE GENOMIC DNA]</scope>
    <source>
        <strain evidence="2">cv. Valencia</strain>
    </source>
</reference>
<dbReference type="EMBL" id="CM039172">
    <property type="protein sequence ID" value="KAH9782444.1"/>
    <property type="molecule type" value="Genomic_DNA"/>
</dbReference>
<keyword evidence="2" id="KW-1185">Reference proteome</keyword>
<dbReference type="Proteomes" id="UP000829398">
    <property type="component" value="Chromosome 3"/>
</dbReference>
<protein>
    <submittedName>
        <fullName evidence="1">Disease resistance protein</fullName>
    </submittedName>
</protein>
<gene>
    <name evidence="1" type="ORF">KPL71_008888</name>
</gene>